<organism evidence="3 5">
    <name type="scientific">Vibrio mediterranei</name>
    <dbReference type="NCBI Taxonomy" id="689"/>
    <lineage>
        <taxon>Bacteria</taxon>
        <taxon>Pseudomonadati</taxon>
        <taxon>Pseudomonadota</taxon>
        <taxon>Gammaproteobacteria</taxon>
        <taxon>Vibrionales</taxon>
        <taxon>Vibrionaceae</taxon>
        <taxon>Vibrio</taxon>
    </lineage>
</organism>
<evidence type="ECO:0000259" key="2">
    <source>
        <dbReference type="Pfam" id="PF03413"/>
    </source>
</evidence>
<dbReference type="Gene3D" id="3.10.450.40">
    <property type="match status" value="1"/>
</dbReference>
<dbReference type="EMBL" id="CP018308">
    <property type="protein sequence ID" value="ASI91193.1"/>
    <property type="molecule type" value="Genomic_DNA"/>
</dbReference>
<dbReference type="RefSeq" id="WP_031497177.1">
    <property type="nucleotide sequence ID" value="NZ_CP018308.1"/>
</dbReference>
<feature type="domain" description="PepSY" evidence="2">
    <location>
        <begin position="77"/>
        <end position="120"/>
    </location>
</feature>
<dbReference type="Pfam" id="PF03413">
    <property type="entry name" value="PepSY"/>
    <property type="match status" value="1"/>
</dbReference>
<dbReference type="Proteomes" id="UP000197092">
    <property type="component" value="Chromosome 1"/>
</dbReference>
<protein>
    <recommendedName>
        <fullName evidence="2">PepSY domain-containing protein</fullName>
    </recommendedName>
</protein>
<evidence type="ECO:0000313" key="3">
    <source>
        <dbReference type="EMBL" id="ASI91193.1"/>
    </source>
</evidence>
<evidence type="ECO:0000256" key="1">
    <source>
        <dbReference type="SAM" id="SignalP"/>
    </source>
</evidence>
<dbReference type="EMBL" id="CP033577">
    <property type="protein sequence ID" value="AYV20083.1"/>
    <property type="molecule type" value="Genomic_DNA"/>
</dbReference>
<reference evidence="4 6" key="3">
    <citation type="submission" date="2018-11" db="EMBL/GenBank/DDBJ databases">
        <title>Complete Genome Sequence of Vbrio mediterranei 117-T6: a Potential Pathogen Bacteria Isolated from the Conchocelis of Pyropia.</title>
        <authorList>
            <person name="Liu Q."/>
        </authorList>
    </citation>
    <scope>NUCLEOTIDE SEQUENCE [LARGE SCALE GENOMIC DNA]</scope>
    <source>
        <strain evidence="4 6">117-T6</strain>
    </source>
</reference>
<dbReference type="KEGG" id="vsh:BSZ05_16045"/>
<dbReference type="Proteomes" id="UP000279760">
    <property type="component" value="Chromosome 1"/>
</dbReference>
<evidence type="ECO:0000313" key="4">
    <source>
        <dbReference type="EMBL" id="AYV20083.1"/>
    </source>
</evidence>
<proteinExistence type="predicted"/>
<sequence length="137" mass="15714">MLNKTKQTISIVSLSLLLAVPLSAHAEFFSDSSKPSGHDLVQDVQPDGARIEFEEDQDEVYDAVQQGLIKPFSELFATVERDLNGRVIKVELEEDDDEWIYELKLLHEQDVIKVEYNATTLEMMEIKGHNLQRVIRK</sequence>
<name>A0A2C9PES8_9VIBR</name>
<dbReference type="AlphaFoldDB" id="A0A2C9PES8"/>
<gene>
    <name evidence="3" type="ORF">BSZ05_16045</name>
    <name evidence="4" type="ORF">ECB94_01675</name>
</gene>
<accession>A0A2C9PES8</accession>
<evidence type="ECO:0000313" key="6">
    <source>
        <dbReference type="Proteomes" id="UP000279760"/>
    </source>
</evidence>
<keyword evidence="1" id="KW-0732">Signal</keyword>
<reference evidence="3" key="2">
    <citation type="journal article" date="2018" name="BMC Genomics">
        <title>Comparative genomic analysis reveals the evolution and environmental adaptation strategies of vibrios.</title>
        <authorList>
            <person name="Lin H."/>
            <person name="Yu M."/>
            <person name="Wang X."/>
            <person name="Zhang X.H."/>
        </authorList>
    </citation>
    <scope>NUCLEOTIDE SEQUENCE</scope>
    <source>
        <strain evidence="3">QT6D1</strain>
    </source>
</reference>
<feature type="signal peptide" evidence="1">
    <location>
        <begin position="1"/>
        <end position="26"/>
    </location>
</feature>
<dbReference type="GeneID" id="64086414"/>
<evidence type="ECO:0000313" key="5">
    <source>
        <dbReference type="Proteomes" id="UP000197092"/>
    </source>
</evidence>
<reference evidence="5" key="1">
    <citation type="submission" date="2016-12" db="EMBL/GenBank/DDBJ databases">
        <title>Comparative genomic analysis reveals the diversity, evolution, and environmental adaptation strategies of the genus Vibrio.</title>
        <authorList>
            <person name="Lin H."/>
            <person name="Wang X."/>
            <person name="Zhang X.-H."/>
        </authorList>
    </citation>
    <scope>NUCLEOTIDE SEQUENCE [LARGE SCALE GENOMIC DNA]</scope>
    <source>
        <strain evidence="5">QT6D1</strain>
    </source>
</reference>
<dbReference type="STRING" id="689.VME0621_04055"/>
<feature type="chain" id="PRO_5042346097" description="PepSY domain-containing protein" evidence="1">
    <location>
        <begin position="27"/>
        <end position="137"/>
    </location>
</feature>
<dbReference type="InterPro" id="IPR025711">
    <property type="entry name" value="PepSY"/>
</dbReference>